<protein>
    <submittedName>
        <fullName evidence="1">Uncharacterized protein</fullName>
    </submittedName>
</protein>
<dbReference type="Proteomes" id="UP000003561">
    <property type="component" value="Unassembled WGS sequence"/>
</dbReference>
<reference evidence="1 2" key="2">
    <citation type="submission" date="2009-03" db="EMBL/GenBank/DDBJ databases">
        <title>Draft genome sequence of Roseburia inulinivorans (DSM 16841).</title>
        <authorList>
            <person name="Sudarsanam P."/>
            <person name="Ley R."/>
            <person name="Guruge J."/>
            <person name="Turnbaugh P.J."/>
            <person name="Mahowald M."/>
            <person name="Liep D."/>
            <person name="Gordon J."/>
        </authorList>
    </citation>
    <scope>NUCLEOTIDE SEQUENCE [LARGE SCALE GENOMIC DNA]</scope>
    <source>
        <strain evidence="1 2">DSM 16841</strain>
    </source>
</reference>
<evidence type="ECO:0000313" key="1">
    <source>
        <dbReference type="EMBL" id="EEG94413.1"/>
    </source>
</evidence>
<accession>C0FSG0</accession>
<sequence length="242" mass="29718">MMMTLQKSFIFFRDNINTLAKIYMNAIENDNYMDYCGKLFIKIFEQRPTIWKEYVDWVKDNIHRDGYEQKIFERIWYVEKWHECIDYAFKVLVDDMEFWIGEPAKLLFMKTQDNIVLERKKQWLFDKLHENRLDVGKCRKLIDVVVTVLPEWKLEFITEFLKDNKKMEDFEKLHLFPVFCSWSGSEVPLILEKIEFLKSLKDNLKGIDYIEHKKYLEERCRSFEKYKEEVELREYLENADYA</sequence>
<gene>
    <name evidence="1" type="ORF">ROSEINA2194_01676</name>
</gene>
<reference evidence="1 2" key="1">
    <citation type="submission" date="2009-02" db="EMBL/GenBank/DDBJ databases">
        <authorList>
            <person name="Fulton L."/>
            <person name="Clifton S."/>
            <person name="Fulton B."/>
            <person name="Xu J."/>
            <person name="Minx P."/>
            <person name="Pepin K.H."/>
            <person name="Johnson M."/>
            <person name="Bhonagiri V."/>
            <person name="Nash W.E."/>
            <person name="Mardis E.R."/>
            <person name="Wilson R.K."/>
        </authorList>
    </citation>
    <scope>NUCLEOTIDE SEQUENCE [LARGE SCALE GENOMIC DNA]</scope>
    <source>
        <strain evidence="1 2">DSM 16841</strain>
    </source>
</reference>
<dbReference type="eggNOG" id="COG1474">
    <property type="taxonomic scope" value="Bacteria"/>
</dbReference>
<evidence type="ECO:0000313" key="2">
    <source>
        <dbReference type="Proteomes" id="UP000003561"/>
    </source>
</evidence>
<comment type="caution">
    <text evidence="1">The sequence shown here is derived from an EMBL/GenBank/DDBJ whole genome shotgun (WGS) entry which is preliminary data.</text>
</comment>
<organism evidence="1 2">
    <name type="scientific">Roseburia inulinivorans DSM 16841</name>
    <dbReference type="NCBI Taxonomy" id="622312"/>
    <lineage>
        <taxon>Bacteria</taxon>
        <taxon>Bacillati</taxon>
        <taxon>Bacillota</taxon>
        <taxon>Clostridia</taxon>
        <taxon>Lachnospirales</taxon>
        <taxon>Lachnospiraceae</taxon>
        <taxon>Roseburia</taxon>
    </lineage>
</organism>
<dbReference type="EMBL" id="ACFY01000062">
    <property type="protein sequence ID" value="EEG94413.1"/>
    <property type="molecule type" value="Genomic_DNA"/>
</dbReference>
<name>C0FSG0_9FIRM</name>
<dbReference type="AlphaFoldDB" id="C0FSG0"/>
<proteinExistence type="predicted"/>